<evidence type="ECO:0000256" key="6">
    <source>
        <dbReference type="SAM" id="MobiDB-lite"/>
    </source>
</evidence>
<dbReference type="InterPro" id="IPR000524">
    <property type="entry name" value="Tscrpt_reg_HTH_GntR"/>
</dbReference>
<dbReference type="Gene3D" id="3.90.1150.10">
    <property type="entry name" value="Aspartate Aminotransferase, domain 1"/>
    <property type="match status" value="1"/>
</dbReference>
<gene>
    <name evidence="8" type="ORF">ACFOW3_21140</name>
</gene>
<organism evidence="8 9">
    <name type="scientific">Acidovorax facilis</name>
    <dbReference type="NCBI Taxonomy" id="12917"/>
    <lineage>
        <taxon>Bacteria</taxon>
        <taxon>Pseudomonadati</taxon>
        <taxon>Pseudomonadota</taxon>
        <taxon>Betaproteobacteria</taxon>
        <taxon>Burkholderiales</taxon>
        <taxon>Comamonadaceae</taxon>
        <taxon>Acidovorax</taxon>
    </lineage>
</organism>
<keyword evidence="5" id="KW-0804">Transcription</keyword>
<accession>A0ABV8DFY1</accession>
<evidence type="ECO:0000256" key="2">
    <source>
        <dbReference type="ARBA" id="ARBA00022898"/>
    </source>
</evidence>
<keyword evidence="4" id="KW-0238">DNA-binding</keyword>
<dbReference type="CDD" id="cd07377">
    <property type="entry name" value="WHTH_GntR"/>
    <property type="match status" value="1"/>
</dbReference>
<evidence type="ECO:0000313" key="8">
    <source>
        <dbReference type="EMBL" id="MFC3937132.1"/>
    </source>
</evidence>
<dbReference type="InterPro" id="IPR015424">
    <property type="entry name" value="PyrdxlP-dep_Trfase"/>
</dbReference>
<feature type="domain" description="HTH gntR-type" evidence="7">
    <location>
        <begin position="3"/>
        <end position="71"/>
    </location>
</feature>
<protein>
    <submittedName>
        <fullName evidence="8">PLP-dependent aminotransferase family protein</fullName>
    </submittedName>
</protein>
<dbReference type="InterPro" id="IPR004839">
    <property type="entry name" value="Aminotransferase_I/II_large"/>
</dbReference>
<evidence type="ECO:0000313" key="9">
    <source>
        <dbReference type="Proteomes" id="UP001595693"/>
    </source>
</evidence>
<sequence>MGQVRYKQVVDALASDIRAGQLRPGTRLPTHRALAQRHGLALATASRVYAELEAIGLVVGETGRGTFVRDPAPPRGADADLTTPAPSATDLSFNNPSVPGQADLLRDALRKLAASGDLESLLHYHPYGGRPHERAIVAGHLKTRQLQVAGEQVLIVNGAQHGMAVTAMGLLNPGDVVAVDALTYPGFRVLAERLRLDLAPVPVGPAGTDLDALQRLCDTRPVRAIYTMPTLHNPLGCVMGARARKRLVGIARAHDLLVIEDAPYAYLAPEAPPPIAALAPERTVYLSSLSKNVATGLRFGFVATSRELIGPIERAVRATAWNTAGVITAIACGWIEDGTVARLEADKRADTAQRQAIATRALAGLRLVRHPHSYFVWLPLGDDQRADRIAATLAERGVSVSTAEGFATTTHVPHALRIALGSVALEDLARALAVVKDVVVQDCS</sequence>
<dbReference type="InterPro" id="IPR051446">
    <property type="entry name" value="HTH_trans_reg/aminotransferase"/>
</dbReference>
<dbReference type="Pfam" id="PF00155">
    <property type="entry name" value="Aminotran_1_2"/>
    <property type="match status" value="1"/>
</dbReference>
<dbReference type="PROSITE" id="PS50949">
    <property type="entry name" value="HTH_GNTR"/>
    <property type="match status" value="1"/>
</dbReference>
<dbReference type="RefSeq" id="WP_055393904.1">
    <property type="nucleotide sequence ID" value="NZ_JAMXAX010000047.1"/>
</dbReference>
<name>A0ABV8DFY1_9BURK</name>
<dbReference type="InterPro" id="IPR036388">
    <property type="entry name" value="WH-like_DNA-bd_sf"/>
</dbReference>
<dbReference type="SMART" id="SM00345">
    <property type="entry name" value="HTH_GNTR"/>
    <property type="match status" value="1"/>
</dbReference>
<dbReference type="InterPro" id="IPR036390">
    <property type="entry name" value="WH_DNA-bd_sf"/>
</dbReference>
<dbReference type="InterPro" id="IPR015421">
    <property type="entry name" value="PyrdxlP-dep_Trfase_major"/>
</dbReference>
<dbReference type="InterPro" id="IPR015422">
    <property type="entry name" value="PyrdxlP-dep_Trfase_small"/>
</dbReference>
<dbReference type="Pfam" id="PF00392">
    <property type="entry name" value="GntR"/>
    <property type="match status" value="1"/>
</dbReference>
<feature type="compositionally biased region" description="Polar residues" evidence="6">
    <location>
        <begin position="84"/>
        <end position="96"/>
    </location>
</feature>
<dbReference type="PANTHER" id="PTHR46577:SF1">
    <property type="entry name" value="HTH-TYPE TRANSCRIPTIONAL REGULATORY PROTEIN GABR"/>
    <property type="match status" value="1"/>
</dbReference>
<evidence type="ECO:0000256" key="4">
    <source>
        <dbReference type="ARBA" id="ARBA00023125"/>
    </source>
</evidence>
<evidence type="ECO:0000259" key="7">
    <source>
        <dbReference type="PROSITE" id="PS50949"/>
    </source>
</evidence>
<keyword evidence="3" id="KW-0805">Transcription regulation</keyword>
<dbReference type="SUPFAM" id="SSF46785">
    <property type="entry name" value="Winged helix' DNA-binding domain"/>
    <property type="match status" value="1"/>
</dbReference>
<keyword evidence="8" id="KW-0808">Transferase</keyword>
<comment type="similarity">
    <text evidence="1">In the C-terminal section; belongs to the class-I pyridoxal-phosphate-dependent aminotransferase family.</text>
</comment>
<dbReference type="Proteomes" id="UP001595693">
    <property type="component" value="Unassembled WGS sequence"/>
</dbReference>
<dbReference type="Gene3D" id="3.40.640.10">
    <property type="entry name" value="Type I PLP-dependent aspartate aminotransferase-like (Major domain)"/>
    <property type="match status" value="1"/>
</dbReference>
<evidence type="ECO:0000256" key="5">
    <source>
        <dbReference type="ARBA" id="ARBA00023163"/>
    </source>
</evidence>
<reference evidence="9" key="1">
    <citation type="journal article" date="2019" name="Int. J. Syst. Evol. Microbiol.">
        <title>The Global Catalogue of Microorganisms (GCM) 10K type strain sequencing project: providing services to taxonomists for standard genome sequencing and annotation.</title>
        <authorList>
            <consortium name="The Broad Institute Genomics Platform"/>
            <consortium name="The Broad Institute Genome Sequencing Center for Infectious Disease"/>
            <person name="Wu L."/>
            <person name="Ma J."/>
        </authorList>
    </citation>
    <scope>NUCLEOTIDE SEQUENCE [LARGE SCALE GENOMIC DNA]</scope>
    <source>
        <strain evidence="9">CCUG 2113</strain>
    </source>
</reference>
<dbReference type="SUPFAM" id="SSF53383">
    <property type="entry name" value="PLP-dependent transferases"/>
    <property type="match status" value="1"/>
</dbReference>
<proteinExistence type="inferred from homology"/>
<feature type="region of interest" description="Disordered" evidence="6">
    <location>
        <begin position="68"/>
        <end position="96"/>
    </location>
</feature>
<keyword evidence="9" id="KW-1185">Reference proteome</keyword>
<dbReference type="Gene3D" id="1.10.10.10">
    <property type="entry name" value="Winged helix-like DNA-binding domain superfamily/Winged helix DNA-binding domain"/>
    <property type="match status" value="1"/>
</dbReference>
<dbReference type="PANTHER" id="PTHR46577">
    <property type="entry name" value="HTH-TYPE TRANSCRIPTIONAL REGULATORY PROTEIN GABR"/>
    <property type="match status" value="1"/>
</dbReference>
<comment type="caution">
    <text evidence="8">The sequence shown here is derived from an EMBL/GenBank/DDBJ whole genome shotgun (WGS) entry which is preliminary data.</text>
</comment>
<dbReference type="EMBL" id="JBHSAJ010000062">
    <property type="protein sequence ID" value="MFC3937132.1"/>
    <property type="molecule type" value="Genomic_DNA"/>
</dbReference>
<keyword evidence="2" id="KW-0663">Pyridoxal phosphate</keyword>
<keyword evidence="8" id="KW-0032">Aminotransferase</keyword>
<dbReference type="CDD" id="cd00609">
    <property type="entry name" value="AAT_like"/>
    <property type="match status" value="1"/>
</dbReference>
<evidence type="ECO:0000256" key="1">
    <source>
        <dbReference type="ARBA" id="ARBA00005384"/>
    </source>
</evidence>
<dbReference type="GO" id="GO:0008483">
    <property type="term" value="F:transaminase activity"/>
    <property type="evidence" value="ECO:0007669"/>
    <property type="project" value="UniProtKB-KW"/>
</dbReference>
<evidence type="ECO:0000256" key="3">
    <source>
        <dbReference type="ARBA" id="ARBA00023015"/>
    </source>
</evidence>